<organism evidence="1 2">
    <name type="scientific">Ensete ventricosum</name>
    <name type="common">Abyssinian banana</name>
    <name type="synonym">Musa ensete</name>
    <dbReference type="NCBI Taxonomy" id="4639"/>
    <lineage>
        <taxon>Eukaryota</taxon>
        <taxon>Viridiplantae</taxon>
        <taxon>Streptophyta</taxon>
        <taxon>Embryophyta</taxon>
        <taxon>Tracheophyta</taxon>
        <taxon>Spermatophyta</taxon>
        <taxon>Magnoliopsida</taxon>
        <taxon>Liliopsida</taxon>
        <taxon>Zingiberales</taxon>
        <taxon>Musaceae</taxon>
        <taxon>Ensete</taxon>
    </lineage>
</organism>
<proteinExistence type="predicted"/>
<protein>
    <submittedName>
        <fullName evidence="1">Uncharacterized protein</fullName>
    </submittedName>
</protein>
<name>A0A426YKL3_ENSVE</name>
<accession>A0A426YKL3</accession>
<dbReference type="Proteomes" id="UP000287651">
    <property type="component" value="Unassembled WGS sequence"/>
</dbReference>
<sequence length="92" mass="10256">MAHRSCGGDAWGSRPHLDQEAMLPVKVRLRYGQILLSKGQFKLCLLGGRSGSRLRGHYCGHKSRDARNDGLHQSNQWLDLVGEAKEVLDSDN</sequence>
<reference evidence="1 2" key="1">
    <citation type="journal article" date="2014" name="Agronomy (Basel)">
        <title>A Draft Genome Sequence for Ensete ventricosum, the Drought-Tolerant Tree Against Hunger.</title>
        <authorList>
            <person name="Harrison J."/>
            <person name="Moore K.A."/>
            <person name="Paszkiewicz K."/>
            <person name="Jones T."/>
            <person name="Grant M."/>
            <person name="Ambacheew D."/>
            <person name="Muzemil S."/>
            <person name="Studholme D.J."/>
        </authorList>
    </citation>
    <scope>NUCLEOTIDE SEQUENCE [LARGE SCALE GENOMIC DNA]</scope>
</reference>
<gene>
    <name evidence="1" type="ORF">B296_00029166</name>
</gene>
<dbReference type="AlphaFoldDB" id="A0A426YKL3"/>
<evidence type="ECO:0000313" key="1">
    <source>
        <dbReference type="EMBL" id="RRT52282.1"/>
    </source>
</evidence>
<comment type="caution">
    <text evidence="1">The sequence shown here is derived from an EMBL/GenBank/DDBJ whole genome shotgun (WGS) entry which is preliminary data.</text>
</comment>
<dbReference type="EMBL" id="AMZH03011751">
    <property type="protein sequence ID" value="RRT52282.1"/>
    <property type="molecule type" value="Genomic_DNA"/>
</dbReference>
<evidence type="ECO:0000313" key="2">
    <source>
        <dbReference type="Proteomes" id="UP000287651"/>
    </source>
</evidence>